<dbReference type="Pfam" id="PF13646">
    <property type="entry name" value="HEAT_2"/>
    <property type="match status" value="1"/>
</dbReference>
<organism evidence="1 2">
    <name type="scientific">Mangrovibacterium diazotrophicum</name>
    <dbReference type="NCBI Taxonomy" id="1261403"/>
    <lineage>
        <taxon>Bacteria</taxon>
        <taxon>Pseudomonadati</taxon>
        <taxon>Bacteroidota</taxon>
        <taxon>Bacteroidia</taxon>
        <taxon>Marinilabiliales</taxon>
        <taxon>Prolixibacteraceae</taxon>
        <taxon>Mangrovibacterium</taxon>
    </lineage>
</organism>
<comment type="caution">
    <text evidence="1">The sequence shown here is derived from an EMBL/GenBank/DDBJ whole genome shotgun (WGS) entry which is preliminary data.</text>
</comment>
<name>A0A419VX85_9BACT</name>
<evidence type="ECO:0000313" key="2">
    <source>
        <dbReference type="Proteomes" id="UP000283387"/>
    </source>
</evidence>
<dbReference type="RefSeq" id="WP_120274812.1">
    <property type="nucleotide sequence ID" value="NZ_RAPN01000003.1"/>
</dbReference>
<evidence type="ECO:0000313" key="1">
    <source>
        <dbReference type="EMBL" id="RKD87789.1"/>
    </source>
</evidence>
<dbReference type="Proteomes" id="UP000283387">
    <property type="component" value="Unassembled WGS sequence"/>
</dbReference>
<dbReference type="InterPro" id="IPR016024">
    <property type="entry name" value="ARM-type_fold"/>
</dbReference>
<dbReference type="SUPFAM" id="SSF48371">
    <property type="entry name" value="ARM repeat"/>
    <property type="match status" value="1"/>
</dbReference>
<dbReference type="Gene3D" id="1.25.10.10">
    <property type="entry name" value="Leucine-rich Repeat Variant"/>
    <property type="match status" value="1"/>
</dbReference>
<dbReference type="InterPro" id="IPR011989">
    <property type="entry name" value="ARM-like"/>
</dbReference>
<proteinExistence type="predicted"/>
<accession>A0A419VX85</accession>
<reference evidence="1 2" key="1">
    <citation type="submission" date="2018-09" db="EMBL/GenBank/DDBJ databases">
        <title>Genomic Encyclopedia of Archaeal and Bacterial Type Strains, Phase II (KMG-II): from individual species to whole genera.</title>
        <authorList>
            <person name="Goeker M."/>
        </authorList>
    </citation>
    <scope>NUCLEOTIDE SEQUENCE [LARGE SCALE GENOMIC DNA]</scope>
    <source>
        <strain evidence="1 2">DSM 27148</strain>
    </source>
</reference>
<protein>
    <submittedName>
        <fullName evidence="1">HEAT repeat protein</fullName>
    </submittedName>
</protein>
<gene>
    <name evidence="1" type="ORF">BC643_3796</name>
</gene>
<dbReference type="OrthoDB" id="1524799at2"/>
<dbReference type="EMBL" id="RAPN01000003">
    <property type="protein sequence ID" value="RKD87789.1"/>
    <property type="molecule type" value="Genomic_DNA"/>
</dbReference>
<keyword evidence="2" id="KW-1185">Reference proteome</keyword>
<dbReference type="AlphaFoldDB" id="A0A419VX85"/>
<sequence>MDANTKQNLNGSGLESLLEQLLNEDAHERHTAREKLVAIGERVLEPVGSLLDHPKHLYRWEALKVMSLIGAPKSIPAFIAALEDEKGDIQWLAADGLIRTGKHAIKPLLKAIRENDRSVLLLHGAHHVFSELRDQKELPEDFPTKKLLKALTDLSENASLKVMVHNLLEDLN</sequence>